<dbReference type="GO" id="GO:0016625">
    <property type="term" value="F:oxidoreductase activity, acting on the aldehyde or oxo group of donors, iron-sulfur protein as acceptor"/>
    <property type="evidence" value="ECO:0007669"/>
    <property type="project" value="InterPro"/>
</dbReference>
<feature type="non-terminal residue" evidence="2">
    <location>
        <position position="145"/>
    </location>
</feature>
<dbReference type="InterPro" id="IPR036503">
    <property type="entry name" value="Ald_Fedxn_OxRdtase_N_sf"/>
</dbReference>
<dbReference type="PANTHER" id="PTHR30038">
    <property type="entry name" value="ALDEHYDE FERREDOXIN OXIDOREDUCTASE"/>
    <property type="match status" value="1"/>
</dbReference>
<dbReference type="InterPro" id="IPR013984">
    <property type="entry name" value="Ald_Fedxn_OxRdtase_dom2"/>
</dbReference>
<evidence type="ECO:0000313" key="2">
    <source>
        <dbReference type="EMBL" id="GAH11575.1"/>
    </source>
</evidence>
<dbReference type="EMBL" id="BART01037843">
    <property type="protein sequence ID" value="GAH11575.1"/>
    <property type="molecule type" value="Genomic_DNA"/>
</dbReference>
<dbReference type="GO" id="GO:0051536">
    <property type="term" value="F:iron-sulfur cluster binding"/>
    <property type="evidence" value="ECO:0007669"/>
    <property type="project" value="InterPro"/>
</dbReference>
<comment type="caution">
    <text evidence="2">The sequence shown here is derived from an EMBL/GenBank/DDBJ whole genome shotgun (WGS) entry which is preliminary data.</text>
</comment>
<dbReference type="InterPro" id="IPR001203">
    <property type="entry name" value="OxRdtase_Ald_Fedxn_C"/>
</dbReference>
<accession>X1DTL5</accession>
<dbReference type="Pfam" id="PF01314">
    <property type="entry name" value="AFOR_C"/>
    <property type="match status" value="1"/>
</dbReference>
<dbReference type="PANTHER" id="PTHR30038:SF0">
    <property type="entry name" value="TUNGSTEN-CONTAINING ALDEHYDE FERREDOXIN OXIDOREDUCTASE"/>
    <property type="match status" value="1"/>
</dbReference>
<sequence length="145" mass="15703">AARCGLGAVMGSKKLKAITVDGTTHATLASPDEFKDLALSSSKILGEALYMLRDQGTAMYVDIGMMFNDVPIKYFQDIEFDEADRINGKSLSELLTGRYACYACPIGCGRKVSVAEYDLENIAGPEYQTIASFGSNLLISDLKKI</sequence>
<dbReference type="AlphaFoldDB" id="X1DTL5"/>
<evidence type="ECO:0000259" key="1">
    <source>
        <dbReference type="Pfam" id="PF01314"/>
    </source>
</evidence>
<protein>
    <recommendedName>
        <fullName evidence="1">Aldehyde ferredoxin oxidoreductase C-terminal domain-containing protein</fullName>
    </recommendedName>
</protein>
<dbReference type="SUPFAM" id="SSF48310">
    <property type="entry name" value="Aldehyde ferredoxin oxidoreductase, C-terminal domains"/>
    <property type="match status" value="1"/>
</dbReference>
<dbReference type="Gene3D" id="3.60.9.10">
    <property type="entry name" value="Aldehyde ferredoxin oxidoreductase, N-terminal domain"/>
    <property type="match status" value="1"/>
</dbReference>
<dbReference type="GO" id="GO:0009055">
    <property type="term" value="F:electron transfer activity"/>
    <property type="evidence" value="ECO:0007669"/>
    <property type="project" value="InterPro"/>
</dbReference>
<dbReference type="Gene3D" id="1.10.569.10">
    <property type="entry name" value="Aldehyde Ferredoxin Oxidoreductase Protein, subunit A, domain 2"/>
    <property type="match status" value="1"/>
</dbReference>
<feature type="domain" description="Aldehyde ferredoxin oxidoreductase C-terminal" evidence="1">
    <location>
        <begin position="50"/>
        <end position="145"/>
    </location>
</feature>
<proteinExistence type="predicted"/>
<reference evidence="2" key="1">
    <citation type="journal article" date="2014" name="Front. Microbiol.">
        <title>High frequency of phylogenetically diverse reductive dehalogenase-homologous genes in deep subseafloor sedimentary metagenomes.</title>
        <authorList>
            <person name="Kawai M."/>
            <person name="Futagami T."/>
            <person name="Toyoda A."/>
            <person name="Takaki Y."/>
            <person name="Nishi S."/>
            <person name="Hori S."/>
            <person name="Arai W."/>
            <person name="Tsubouchi T."/>
            <person name="Morono Y."/>
            <person name="Uchiyama I."/>
            <person name="Ito T."/>
            <person name="Fujiyama A."/>
            <person name="Inagaki F."/>
            <person name="Takami H."/>
        </authorList>
    </citation>
    <scope>NUCLEOTIDE SEQUENCE</scope>
    <source>
        <strain evidence="2">Expedition CK06-06</strain>
    </source>
</reference>
<name>X1DTL5_9ZZZZ</name>
<organism evidence="2">
    <name type="scientific">marine sediment metagenome</name>
    <dbReference type="NCBI Taxonomy" id="412755"/>
    <lineage>
        <taxon>unclassified sequences</taxon>
        <taxon>metagenomes</taxon>
        <taxon>ecological metagenomes</taxon>
    </lineage>
</organism>
<dbReference type="SUPFAM" id="SSF56228">
    <property type="entry name" value="Aldehyde ferredoxin oxidoreductase, N-terminal domain"/>
    <property type="match status" value="1"/>
</dbReference>
<dbReference type="InterPro" id="IPR051919">
    <property type="entry name" value="W-dependent_AOR"/>
</dbReference>
<feature type="non-terminal residue" evidence="2">
    <location>
        <position position="1"/>
    </location>
</feature>
<gene>
    <name evidence="2" type="ORF">S01H4_63097</name>
</gene>
<dbReference type="InterPro" id="IPR036021">
    <property type="entry name" value="Tungsten_al_ferr_oxy-like_C"/>
</dbReference>